<reference evidence="1 2" key="1">
    <citation type="journal article" date="2011" name="Stand. Genomic Sci.">
        <title>Complete genome of the onion pathogen Enterobacter cloacae EcWSU1.</title>
        <authorList>
            <person name="Humann J.L."/>
            <person name="Wildung M."/>
            <person name="Cheng C.H."/>
            <person name="Lee T."/>
            <person name="Stewart J.E."/>
            <person name="Drew J.C."/>
            <person name="Triplett E.W."/>
            <person name="Main D."/>
            <person name="Schroeder B.K."/>
        </authorList>
    </citation>
    <scope>NUCLEOTIDE SEQUENCE [LARGE SCALE GENOMIC DNA]</scope>
    <source>
        <strain evidence="1 2">EcWSU1</strain>
    </source>
</reference>
<gene>
    <name evidence="1" type="ORF">EcWSU1_02662</name>
</gene>
<organism evidence="1 2">
    <name type="scientific">Enterobacter ludwigii</name>
    <dbReference type="NCBI Taxonomy" id="299767"/>
    <lineage>
        <taxon>Bacteria</taxon>
        <taxon>Pseudomonadati</taxon>
        <taxon>Pseudomonadota</taxon>
        <taxon>Gammaproteobacteria</taxon>
        <taxon>Enterobacterales</taxon>
        <taxon>Enterobacteriaceae</taxon>
        <taxon>Enterobacter</taxon>
        <taxon>Enterobacter cloacae complex</taxon>
    </lineage>
</organism>
<protein>
    <submittedName>
        <fullName evidence="1">Uncharacterized protein</fullName>
    </submittedName>
</protein>
<name>G8LFB1_9ENTR</name>
<dbReference type="HOGENOM" id="CLU_3396320_0_0_6"/>
<dbReference type="Proteomes" id="UP000007838">
    <property type="component" value="Chromosome"/>
</dbReference>
<dbReference type="AlphaFoldDB" id="G8LFB1"/>
<proteinExistence type="predicted"/>
<accession>G8LFB1</accession>
<sequence length="31" mass="3687">MLDGHLKSNGYKKIEFRHLNSQGENFHFLLL</sequence>
<evidence type="ECO:0000313" key="1">
    <source>
        <dbReference type="EMBL" id="AEW74095.1"/>
    </source>
</evidence>
<dbReference type="EMBL" id="CP002886">
    <property type="protein sequence ID" value="AEW74095.1"/>
    <property type="molecule type" value="Genomic_DNA"/>
</dbReference>
<dbReference type="KEGG" id="eec:EcWSU1_02662"/>
<evidence type="ECO:0000313" key="2">
    <source>
        <dbReference type="Proteomes" id="UP000007838"/>
    </source>
</evidence>